<gene>
    <name evidence="7" type="ORF">MFLAVUS_007687</name>
</gene>
<keyword evidence="8" id="KW-1185">Reference proteome</keyword>
<dbReference type="Proteomes" id="UP001473302">
    <property type="component" value="Unassembled WGS sequence"/>
</dbReference>
<protein>
    <recommendedName>
        <fullName evidence="6">TrmE-type G domain-containing protein</fullName>
    </recommendedName>
</protein>
<keyword evidence="4 5" id="KW-0342">GTP-binding</keyword>
<dbReference type="EMBL" id="BAABUK010000020">
    <property type="protein sequence ID" value="GAA5814194.1"/>
    <property type="molecule type" value="Genomic_DNA"/>
</dbReference>
<dbReference type="InterPro" id="IPR006073">
    <property type="entry name" value="GTP-bd"/>
</dbReference>
<dbReference type="Gene3D" id="3.30.1360.120">
    <property type="entry name" value="Probable tRNA modification gtpase trme, domain 1"/>
    <property type="match status" value="1"/>
</dbReference>
<dbReference type="NCBIfam" id="TIGR00231">
    <property type="entry name" value="small_GTP"/>
    <property type="match status" value="1"/>
</dbReference>
<keyword evidence="3 5" id="KW-0547">Nucleotide-binding</keyword>
<evidence type="ECO:0000256" key="4">
    <source>
        <dbReference type="ARBA" id="ARBA00023134"/>
    </source>
</evidence>
<dbReference type="InterPro" id="IPR005225">
    <property type="entry name" value="Small_GTP-bd"/>
</dbReference>
<comment type="similarity">
    <text evidence="1 5">Belongs to the TRAFAC class TrmE-Era-EngA-EngB-Septin-like GTPase superfamily. TrmE GTPase family.</text>
</comment>
<name>A0ABP9Z509_9FUNG</name>
<evidence type="ECO:0000256" key="2">
    <source>
        <dbReference type="ARBA" id="ARBA00022694"/>
    </source>
</evidence>
<organism evidence="7 8">
    <name type="scientific">Mucor flavus</name>
    <dbReference type="NCBI Taxonomy" id="439312"/>
    <lineage>
        <taxon>Eukaryota</taxon>
        <taxon>Fungi</taxon>
        <taxon>Fungi incertae sedis</taxon>
        <taxon>Mucoromycota</taxon>
        <taxon>Mucoromycotina</taxon>
        <taxon>Mucoromycetes</taxon>
        <taxon>Mucorales</taxon>
        <taxon>Mucorineae</taxon>
        <taxon>Mucoraceae</taxon>
        <taxon>Mucor</taxon>
    </lineage>
</organism>
<dbReference type="InterPro" id="IPR027368">
    <property type="entry name" value="MnmE_dom2"/>
</dbReference>
<dbReference type="InterPro" id="IPR027417">
    <property type="entry name" value="P-loop_NTPase"/>
</dbReference>
<accession>A0ABP9Z509</accession>
<keyword evidence="2 5" id="KW-0819">tRNA processing</keyword>
<dbReference type="NCBIfam" id="TIGR00450">
    <property type="entry name" value="mnmE_trmE_thdF"/>
    <property type="match status" value="1"/>
</dbReference>
<dbReference type="NCBIfam" id="NF003661">
    <property type="entry name" value="PRK05291.1-3"/>
    <property type="match status" value="1"/>
</dbReference>
<evidence type="ECO:0000256" key="3">
    <source>
        <dbReference type="ARBA" id="ARBA00022741"/>
    </source>
</evidence>
<dbReference type="SUPFAM" id="SSF52540">
    <property type="entry name" value="P-loop containing nucleoside triphosphate hydrolases"/>
    <property type="match status" value="1"/>
</dbReference>
<dbReference type="CDD" id="cd04164">
    <property type="entry name" value="trmE"/>
    <property type="match status" value="1"/>
</dbReference>
<dbReference type="InterPro" id="IPR025867">
    <property type="entry name" value="MnmE_helical"/>
</dbReference>
<evidence type="ECO:0000259" key="6">
    <source>
        <dbReference type="PROSITE" id="PS51709"/>
    </source>
</evidence>
<evidence type="ECO:0000256" key="5">
    <source>
        <dbReference type="RuleBase" id="RU003313"/>
    </source>
</evidence>
<dbReference type="HAMAP" id="MF_00379">
    <property type="entry name" value="GTPase_MnmE"/>
    <property type="match status" value="1"/>
</dbReference>
<dbReference type="InterPro" id="IPR018948">
    <property type="entry name" value="GTP-bd_TrmE_N"/>
</dbReference>
<feature type="domain" description="TrmE-type G" evidence="6">
    <location>
        <begin position="241"/>
        <end position="403"/>
    </location>
</feature>
<dbReference type="Gene3D" id="3.40.50.300">
    <property type="entry name" value="P-loop containing nucleotide triphosphate hydrolases"/>
    <property type="match status" value="1"/>
</dbReference>
<dbReference type="InterPro" id="IPR031168">
    <property type="entry name" value="G_TrmE"/>
</dbReference>
<evidence type="ECO:0000313" key="7">
    <source>
        <dbReference type="EMBL" id="GAA5814194.1"/>
    </source>
</evidence>
<dbReference type="InterPro" id="IPR004520">
    <property type="entry name" value="GTPase_MnmE"/>
</dbReference>
<dbReference type="PANTHER" id="PTHR42714:SF2">
    <property type="entry name" value="TRNA MODIFICATION GTPASE GTPBP3, MITOCHONDRIAL"/>
    <property type="match status" value="1"/>
</dbReference>
<comment type="caution">
    <text evidence="7">The sequence shown here is derived from an EMBL/GenBank/DDBJ whole genome shotgun (WGS) entry which is preliminary data.</text>
</comment>
<evidence type="ECO:0000313" key="8">
    <source>
        <dbReference type="Proteomes" id="UP001473302"/>
    </source>
</evidence>
<dbReference type="Pfam" id="PF12631">
    <property type="entry name" value="MnmE_helical"/>
    <property type="match status" value="1"/>
</dbReference>
<sequence length="508" mass="56679">MFRSLALACTRSIQTRQLHHNVVTRPQTIYALSTSPGKAGVAVVRISGTSAKEAIRKMTLGNITEPRKAYFKRIRHPNSGLVLDRALVLWFPGPHSFTGEDSVELQIHGGNAVVKSVLDALHDLKDFRMAEQGEFARRAFDNDKLDLTELEGLADLLNAETEVQRQLALRQAEGGLRVPYETWREKLIKCMATTEAVIDFGEDENIEEGVMDQVVLDVTELRGLIAEHLDDSHVGEIVRNGIQVAIVGPPNAGKSTLLNRLAKREAAIVSDIPGTTRDVVEVKLNLGGYPVIVCDTAGLRESTDLIEMEGIKRAKTRVRSSDIKICLLSLDKGAIIDPIVKEVIDSETYVILNKEDALKNGNSLRDLISKVQDETGAKKVWTMSCKTGQGVDKFLNQMIDILKAKFDSSIGNPVLITQARHREHLEDCLKALNTFLVMPDEDIVLSAEELRQAANALGRITGRVDVEDVLDVLFEKYYYYFVKNFHNRLRYEHVQNELELGTKKSHHP</sequence>
<dbReference type="CDD" id="cd14858">
    <property type="entry name" value="TrmE_N"/>
    <property type="match status" value="1"/>
</dbReference>
<dbReference type="Pfam" id="PF10396">
    <property type="entry name" value="TrmE_N"/>
    <property type="match status" value="1"/>
</dbReference>
<evidence type="ECO:0000256" key="1">
    <source>
        <dbReference type="ARBA" id="ARBA00011043"/>
    </source>
</evidence>
<reference evidence="7 8" key="1">
    <citation type="submission" date="2024-04" db="EMBL/GenBank/DDBJ databases">
        <title>genome sequences of Mucor flavus KT1a and Helicostylum pulchrum KT1b strains isolated from the surface of a dry-aged beef.</title>
        <authorList>
            <person name="Toyotome T."/>
            <person name="Hosono M."/>
            <person name="Torimaru M."/>
            <person name="Fukuda K."/>
            <person name="Mikami N."/>
        </authorList>
    </citation>
    <scope>NUCLEOTIDE SEQUENCE [LARGE SCALE GENOMIC DNA]</scope>
    <source>
        <strain evidence="7 8">KT1a</strain>
    </source>
</reference>
<dbReference type="Pfam" id="PF01926">
    <property type="entry name" value="MMR_HSR1"/>
    <property type="match status" value="1"/>
</dbReference>
<dbReference type="PROSITE" id="PS51709">
    <property type="entry name" value="G_TRME"/>
    <property type="match status" value="1"/>
</dbReference>
<dbReference type="PANTHER" id="PTHR42714">
    <property type="entry name" value="TRNA MODIFICATION GTPASE GTPBP3"/>
    <property type="match status" value="1"/>
</dbReference>
<dbReference type="Gene3D" id="1.20.120.430">
    <property type="entry name" value="tRNA modification GTPase MnmE domain 2"/>
    <property type="match status" value="1"/>
</dbReference>
<proteinExistence type="inferred from homology"/>
<dbReference type="InterPro" id="IPR027266">
    <property type="entry name" value="TrmE/GcvT-like"/>
</dbReference>